<dbReference type="Proteomes" id="UP000008544">
    <property type="component" value="Chromosome"/>
</dbReference>
<name>B1I5N6_DESAP</name>
<dbReference type="HOGENOM" id="CLU_388650_0_0_9"/>
<dbReference type="KEGG" id="dau:Daud_1805"/>
<proteinExistence type="predicted"/>
<dbReference type="EMBL" id="CP000860">
    <property type="protein sequence ID" value="ACA60301.1"/>
    <property type="molecule type" value="Genomic_DNA"/>
</dbReference>
<protein>
    <submittedName>
        <fullName evidence="1">Uncharacterized protein</fullName>
    </submittedName>
</protein>
<reference evidence="1 2" key="2">
    <citation type="journal article" date="2008" name="Science">
        <title>Environmental genomics reveals a single-species ecosystem deep within Earth.</title>
        <authorList>
            <person name="Chivian D."/>
            <person name="Brodie E.L."/>
            <person name="Alm E.J."/>
            <person name="Culley D.E."/>
            <person name="Dehal P.S."/>
            <person name="Desantis T.Z."/>
            <person name="Gihring T.M."/>
            <person name="Lapidus A."/>
            <person name="Lin L.H."/>
            <person name="Lowry S.R."/>
            <person name="Moser D.P."/>
            <person name="Richardson P.M."/>
            <person name="Southam G."/>
            <person name="Wanger G."/>
            <person name="Pratt L.M."/>
            <person name="Andersen G.L."/>
            <person name="Hazen T.C."/>
            <person name="Brockman F.J."/>
            <person name="Arkin A.P."/>
            <person name="Onstott T.C."/>
        </authorList>
    </citation>
    <scope>NUCLEOTIDE SEQUENCE [LARGE SCALE GENOMIC DNA]</scope>
    <source>
        <strain evidence="1 2">MP104C</strain>
    </source>
</reference>
<reference evidence="2" key="1">
    <citation type="submission" date="2007-10" db="EMBL/GenBank/DDBJ databases">
        <title>Complete sequence of chromosome of Desulforudis audaxviator MP104C.</title>
        <authorList>
            <person name="Copeland A."/>
            <person name="Lucas S."/>
            <person name="Lapidus A."/>
            <person name="Barry K."/>
            <person name="Glavina del Rio T."/>
            <person name="Dalin E."/>
            <person name="Tice H."/>
            <person name="Bruce D."/>
            <person name="Pitluck S."/>
            <person name="Lowry S.R."/>
            <person name="Larimer F."/>
            <person name="Land M.L."/>
            <person name="Hauser L."/>
            <person name="Kyrpides N."/>
            <person name="Ivanova N.N."/>
            <person name="Richardson P."/>
        </authorList>
    </citation>
    <scope>NUCLEOTIDE SEQUENCE [LARGE SCALE GENOMIC DNA]</scope>
    <source>
        <strain evidence="2">MP104C</strain>
    </source>
</reference>
<dbReference type="STRING" id="477974.Daud_1805"/>
<dbReference type="eggNOG" id="COG1353">
    <property type="taxonomic scope" value="Bacteria"/>
</dbReference>
<dbReference type="InterPro" id="IPR043128">
    <property type="entry name" value="Rev_trsase/Diguanyl_cyclase"/>
</dbReference>
<keyword evidence="2" id="KW-1185">Reference proteome</keyword>
<sequence>MSKNGNRGGLVVFEWRDGFTGRRYGFTKEQQDAARRLVAGLLEAKLKKEVGDDLRALADAAAAFWARDYYRLVFPLAFGREVVDGGVRAVFLDDPGDRVDQTAVFRRAPLDGAARPPLLPAGGRAPAEYLLADVVLVRAALANIYCRQRGVDPGLLHVLRLACFTGPLAAELAASGFDLPEEVRRLVDFLEGDGEPPAELDAEDLRRLWEAGAVAAEEAMDIAPASFAVTVVVGAVQRVKQYVFETPGLNEIRGGSEILSDVTERLAVDVATELGAEVVLRAAGSHLEFLVPDAETGAAWEARLRREFVAATGGVLVAAAAETLPVRDLLGDYYRAMGRVYQRLEAARNQTRPLYPETLPFEERCAICGQRAAEGWYQPPEGDAEPICRVCLIKREWGRDARRDKTRELEEQLRGGGRALWGLGADAGLPQSLDDLIVGHPRRRLVAVVYGDGNNFGAVVQQLKNIAVARQWTCRVEAVTWSATALALAEAVRVSVPAPHAAAKEAQRKPSLPFQVLALGGEDIGLFAWGPVGLRFAERFVALTDREFTPAPGHDGARICFSLGVLVADAKAAVARTVAFSEGELLKWAKRAARNAGYRDGGTIAFLVVPTADQIPGDLDDFQQTMYYREGATFPVCLTLRPVTAAELGFLLDRAARLREAGFVGALGRMAAAFVRGEPRVAVLYYLYQKARERKGRDDGGFTALLEDTRERPPTLADLDFAGRVLGTRRPFGGEPVAGGRETYFAPLVDLAELVKVLE</sequence>
<dbReference type="OrthoDB" id="442064at2"/>
<organism evidence="1 2">
    <name type="scientific">Desulforudis audaxviator (strain MP104C)</name>
    <dbReference type="NCBI Taxonomy" id="477974"/>
    <lineage>
        <taxon>Bacteria</taxon>
        <taxon>Bacillati</taxon>
        <taxon>Bacillota</taxon>
        <taxon>Clostridia</taxon>
        <taxon>Thermoanaerobacterales</taxon>
        <taxon>Candidatus Desulforudaceae</taxon>
        <taxon>Candidatus Desulforudis</taxon>
    </lineage>
</organism>
<evidence type="ECO:0000313" key="1">
    <source>
        <dbReference type="EMBL" id="ACA60301.1"/>
    </source>
</evidence>
<accession>B1I5N6</accession>
<evidence type="ECO:0000313" key="2">
    <source>
        <dbReference type="Proteomes" id="UP000008544"/>
    </source>
</evidence>
<dbReference type="AlphaFoldDB" id="B1I5N6"/>
<gene>
    <name evidence="1" type="ordered locus">Daud_1805</name>
</gene>
<dbReference type="Gene3D" id="3.30.70.270">
    <property type="match status" value="1"/>
</dbReference>